<accession>A0A167Z8P9</accession>
<keyword evidence="11" id="KW-1185">Reference proteome</keyword>
<gene>
    <name evidence="10" type="ORF">AAP_02977</name>
</gene>
<dbReference type="InterPro" id="IPR023210">
    <property type="entry name" value="NADP_OxRdtase_dom"/>
</dbReference>
<dbReference type="PANTHER" id="PTHR11732">
    <property type="entry name" value="ALDO/KETO REDUCTASE"/>
    <property type="match status" value="1"/>
</dbReference>
<feature type="site" description="Lowers pKa of active site Tyr" evidence="8">
    <location>
        <position position="72"/>
    </location>
</feature>
<evidence type="ECO:0000259" key="9">
    <source>
        <dbReference type="Pfam" id="PF00248"/>
    </source>
</evidence>
<sequence length="310" mass="34777">MTTFTMNNGAKIPAIGLGTWLDEDAQENAVYHALKLGYRHIDTATIYGVEEGVGRGIKRSGVPREEIFVTSKLWCNAHHPNDVRKACEDSLKKLDCGYLDLYLMHYPFANRPGPEMHPKDKNGNPDVVDIDYVDTWKAMEKLVNDGLVKAIGISNFSRAETERLLKNVSIKPAAHELELHPWLQQKDFVNWHKSLGITCIGYSSLGNQNPLYSEGGQIGKLIEDPVIGEVAKKHGKTPAQVALAWGINAGQVVLVKSKNPDRIKQNFESDFKLDKEDMDKLASIDHKRRFNDGSKDFGYELFSDLEGKQK</sequence>
<evidence type="ECO:0000256" key="1">
    <source>
        <dbReference type="ARBA" id="ARBA00012845"/>
    </source>
</evidence>
<evidence type="ECO:0000256" key="4">
    <source>
        <dbReference type="ARBA" id="ARBA00047534"/>
    </source>
</evidence>
<feature type="domain" description="NADP-dependent oxidoreductase" evidence="9">
    <location>
        <begin position="15"/>
        <end position="285"/>
    </location>
</feature>
<evidence type="ECO:0000256" key="7">
    <source>
        <dbReference type="PIRSR" id="PIRSR000097-2"/>
    </source>
</evidence>
<dbReference type="InterPro" id="IPR036812">
    <property type="entry name" value="NAD(P)_OxRdtase_dom_sf"/>
</dbReference>
<dbReference type="EMBL" id="AZGZ01000011">
    <property type="protein sequence ID" value="KZZ92322.1"/>
    <property type="molecule type" value="Genomic_DNA"/>
</dbReference>
<comment type="catalytic activity">
    <reaction evidence="5">
        <text>xylitol + NAD(+) = D-xylose + NADH + H(+)</text>
        <dbReference type="Rhea" id="RHEA:27441"/>
        <dbReference type="ChEBI" id="CHEBI:15378"/>
        <dbReference type="ChEBI" id="CHEBI:17151"/>
        <dbReference type="ChEBI" id="CHEBI:53455"/>
        <dbReference type="ChEBI" id="CHEBI:57540"/>
        <dbReference type="ChEBI" id="CHEBI:57945"/>
        <dbReference type="EC" id="1.1.1.307"/>
    </reaction>
</comment>
<dbReference type="Gene3D" id="3.20.20.100">
    <property type="entry name" value="NADP-dependent oxidoreductase domain"/>
    <property type="match status" value="1"/>
</dbReference>
<evidence type="ECO:0000256" key="3">
    <source>
        <dbReference type="ARBA" id="ARBA00025065"/>
    </source>
</evidence>
<evidence type="ECO:0000256" key="2">
    <source>
        <dbReference type="ARBA" id="ARBA00023002"/>
    </source>
</evidence>
<comment type="catalytic activity">
    <reaction evidence="4">
        <text>xylitol + NADP(+) = D-xylose + NADPH + H(+)</text>
        <dbReference type="Rhea" id="RHEA:27445"/>
        <dbReference type="ChEBI" id="CHEBI:15378"/>
        <dbReference type="ChEBI" id="CHEBI:17151"/>
        <dbReference type="ChEBI" id="CHEBI:53455"/>
        <dbReference type="ChEBI" id="CHEBI:57783"/>
        <dbReference type="ChEBI" id="CHEBI:58349"/>
        <dbReference type="EC" id="1.1.1.307"/>
    </reaction>
</comment>
<dbReference type="Proteomes" id="UP000242877">
    <property type="component" value="Unassembled WGS sequence"/>
</dbReference>
<evidence type="ECO:0000256" key="5">
    <source>
        <dbReference type="ARBA" id="ARBA00049485"/>
    </source>
</evidence>
<feature type="binding site" evidence="7">
    <location>
        <position position="105"/>
    </location>
    <ligand>
        <name>substrate</name>
    </ligand>
</feature>
<evidence type="ECO:0000256" key="8">
    <source>
        <dbReference type="PIRSR" id="PIRSR000097-3"/>
    </source>
</evidence>
<dbReference type="OrthoDB" id="416253at2759"/>
<dbReference type="FunFam" id="3.20.20.100:FF:000002">
    <property type="entry name" value="2,5-diketo-D-gluconic acid reductase A"/>
    <property type="match status" value="1"/>
</dbReference>
<protein>
    <recommendedName>
        <fullName evidence="1">D-xylose reductase [NAD(P)H]</fullName>
        <ecNumber evidence="1">1.1.1.307</ecNumber>
    </recommendedName>
</protein>
<organism evidence="10 11">
    <name type="scientific">Ascosphaera apis ARSEF 7405</name>
    <dbReference type="NCBI Taxonomy" id="392613"/>
    <lineage>
        <taxon>Eukaryota</taxon>
        <taxon>Fungi</taxon>
        <taxon>Dikarya</taxon>
        <taxon>Ascomycota</taxon>
        <taxon>Pezizomycotina</taxon>
        <taxon>Eurotiomycetes</taxon>
        <taxon>Eurotiomycetidae</taxon>
        <taxon>Onygenales</taxon>
        <taxon>Ascosphaeraceae</taxon>
        <taxon>Ascosphaera</taxon>
    </lineage>
</organism>
<dbReference type="Pfam" id="PF00248">
    <property type="entry name" value="Aldo_ket_red"/>
    <property type="match status" value="1"/>
</dbReference>
<evidence type="ECO:0000313" key="11">
    <source>
        <dbReference type="Proteomes" id="UP000242877"/>
    </source>
</evidence>
<dbReference type="EC" id="1.1.1.307" evidence="1"/>
<dbReference type="GO" id="GO:0016616">
    <property type="term" value="F:oxidoreductase activity, acting on the CH-OH group of donors, NAD or NADP as acceptor"/>
    <property type="evidence" value="ECO:0007669"/>
    <property type="project" value="UniProtKB-ARBA"/>
</dbReference>
<dbReference type="PROSITE" id="PS00798">
    <property type="entry name" value="ALDOKETO_REDUCTASE_1"/>
    <property type="match status" value="1"/>
</dbReference>
<reference evidence="10 11" key="1">
    <citation type="journal article" date="2016" name="Genome Biol. Evol.">
        <title>Divergent and convergent evolution of fungal pathogenicity.</title>
        <authorList>
            <person name="Shang Y."/>
            <person name="Xiao G."/>
            <person name="Zheng P."/>
            <person name="Cen K."/>
            <person name="Zhan S."/>
            <person name="Wang C."/>
        </authorList>
    </citation>
    <scope>NUCLEOTIDE SEQUENCE [LARGE SCALE GENOMIC DNA]</scope>
    <source>
        <strain evidence="10 11">ARSEF 7405</strain>
    </source>
</reference>
<dbReference type="VEuPathDB" id="FungiDB:AAP_02977"/>
<comment type="caution">
    <text evidence="10">The sequence shown here is derived from an EMBL/GenBank/DDBJ whole genome shotgun (WGS) entry which is preliminary data.</text>
</comment>
<comment type="function">
    <text evidence="3">Catalyzes the initial reaction in the xylose utilization pathway by reducing D-xylose into xylitol. Xylose is a major component of hemicelluloses such as xylan. Most fungi utilize D-xylose via three enzymatic reactions, xylose reductase (XR), xylitol dehydrogenase (XDH), and xylulokinase, to form xylulose 5-phosphate, which enters pentose phosphate pathway.</text>
</comment>
<dbReference type="PROSITE" id="PS00062">
    <property type="entry name" value="ALDOKETO_REDUCTASE_2"/>
    <property type="match status" value="1"/>
</dbReference>
<dbReference type="SUPFAM" id="SSF51430">
    <property type="entry name" value="NAD(P)-linked oxidoreductase"/>
    <property type="match status" value="1"/>
</dbReference>
<proteinExistence type="predicted"/>
<keyword evidence="2" id="KW-0560">Oxidoreductase</keyword>
<dbReference type="AlphaFoldDB" id="A0A167Z8P9"/>
<dbReference type="PIRSF" id="PIRSF000097">
    <property type="entry name" value="AKR"/>
    <property type="match status" value="1"/>
</dbReference>
<dbReference type="InterPro" id="IPR018170">
    <property type="entry name" value="Aldo/ket_reductase_CS"/>
</dbReference>
<evidence type="ECO:0000313" key="10">
    <source>
        <dbReference type="EMBL" id="KZZ92322.1"/>
    </source>
</evidence>
<dbReference type="CDD" id="cd19071">
    <property type="entry name" value="AKR_AKR1-5-like"/>
    <property type="match status" value="1"/>
</dbReference>
<evidence type="ECO:0000256" key="6">
    <source>
        <dbReference type="PIRSR" id="PIRSR000097-1"/>
    </source>
</evidence>
<feature type="active site" description="Proton donor" evidence="6">
    <location>
        <position position="47"/>
    </location>
</feature>
<name>A0A167Z8P9_9EURO</name>
<dbReference type="InterPro" id="IPR020471">
    <property type="entry name" value="AKR"/>
</dbReference>
<dbReference type="PRINTS" id="PR00069">
    <property type="entry name" value="ALDKETRDTASE"/>
</dbReference>